<dbReference type="Proteomes" id="UP000321514">
    <property type="component" value="Unassembled WGS sequence"/>
</dbReference>
<dbReference type="PANTHER" id="PTHR30572:SF4">
    <property type="entry name" value="ABC TRANSPORTER PERMEASE YTRF"/>
    <property type="match status" value="1"/>
</dbReference>
<keyword evidence="3 7" id="KW-0812">Transmembrane</keyword>
<evidence type="ECO:0000256" key="2">
    <source>
        <dbReference type="ARBA" id="ARBA00022475"/>
    </source>
</evidence>
<proteinExistence type="inferred from homology"/>
<dbReference type="GO" id="GO:0005886">
    <property type="term" value="C:plasma membrane"/>
    <property type="evidence" value="ECO:0007669"/>
    <property type="project" value="UniProtKB-SubCell"/>
</dbReference>
<comment type="caution">
    <text evidence="9">The sequence shown here is derived from an EMBL/GenBank/DDBJ whole genome shotgun (WGS) entry which is preliminary data.</text>
</comment>
<dbReference type="AlphaFoldDB" id="A0A511TEM4"/>
<feature type="domain" description="ABC3 transporter permease C-terminal" evidence="8">
    <location>
        <begin position="301"/>
        <end position="425"/>
    </location>
</feature>
<comment type="subcellular location">
    <subcellularLocation>
        <location evidence="1">Cell membrane</location>
        <topology evidence="1">Multi-pass membrane protein</topology>
    </subcellularLocation>
</comment>
<dbReference type="OrthoDB" id="9770036at2"/>
<feature type="transmembrane region" description="Helical" evidence="7">
    <location>
        <begin position="295"/>
        <end position="322"/>
    </location>
</feature>
<dbReference type="InterPro" id="IPR003838">
    <property type="entry name" value="ABC3_permease_C"/>
</dbReference>
<keyword evidence="5 7" id="KW-0472">Membrane</keyword>
<keyword evidence="4 7" id="KW-1133">Transmembrane helix</keyword>
<evidence type="ECO:0000313" key="10">
    <source>
        <dbReference type="EMBL" id="SEU40148.1"/>
    </source>
</evidence>
<evidence type="ECO:0000256" key="4">
    <source>
        <dbReference type="ARBA" id="ARBA00022989"/>
    </source>
</evidence>
<sequence>MFSLLHLALRNLFAHRERVLLLLGITAAASGVIVAVSSLAAGVATAQREAVTTFLTGDLNVGGFFKVHPDSIAPVVGDAGKVRGVLEPQVPQGCSLRERGRSFALAGAGRRRTGSFLVGMDVASEKDSLSRFRVASGRLEDLARPRTLAVSTTLAERLQVKTGDLATLFAQPVGGGRRNALDVEVVAITEKAGLLGESAGLLVSNETLRELDGFKPGSAGVLQVVCGDTPVDVDALGTSLRDSLRGAGFDVLPAANQSYAEKQMLLLREGWRGQKLDVSTWEDESSFMSFVTLGLTALAVLVSLVVLVLVVIGLFVALSVAVRERTREIGTLRAMGMQRRSVVALFMTEGLLLGFVGSALGVVLSSVLCVALRGAVPLHEEIANLFFSGTLPLTPNLGLCVLAVVLVTVGAGFATLIPAARAASLTPRSAMESL</sequence>
<evidence type="ECO:0000256" key="5">
    <source>
        <dbReference type="ARBA" id="ARBA00023136"/>
    </source>
</evidence>
<comment type="similarity">
    <text evidence="6">Belongs to the ABC-4 integral membrane protein family.</text>
</comment>
<protein>
    <submittedName>
        <fullName evidence="10">ABC transport system permease protein</fullName>
    </submittedName>
</protein>
<dbReference type="Pfam" id="PF02687">
    <property type="entry name" value="FtsX"/>
    <property type="match status" value="1"/>
</dbReference>
<organism evidence="9 12">
    <name type="scientific">Myxococcus fulvus</name>
    <dbReference type="NCBI Taxonomy" id="33"/>
    <lineage>
        <taxon>Bacteria</taxon>
        <taxon>Pseudomonadati</taxon>
        <taxon>Myxococcota</taxon>
        <taxon>Myxococcia</taxon>
        <taxon>Myxococcales</taxon>
        <taxon>Cystobacterineae</taxon>
        <taxon>Myxococcaceae</taxon>
        <taxon>Myxococcus</taxon>
    </lineage>
</organism>
<dbReference type="EMBL" id="BJXR01000049">
    <property type="protein sequence ID" value="GEN11638.1"/>
    <property type="molecule type" value="Genomic_DNA"/>
</dbReference>
<reference evidence="10 11" key="1">
    <citation type="submission" date="2016-10" db="EMBL/GenBank/DDBJ databases">
        <authorList>
            <person name="Varghese N."/>
            <person name="Submissions S."/>
        </authorList>
    </citation>
    <scope>NUCLEOTIDE SEQUENCE [LARGE SCALE GENOMIC DNA]</scope>
    <source>
        <strain evidence="10 11">DSM 16525</strain>
    </source>
</reference>
<dbReference type="GO" id="GO:0022857">
    <property type="term" value="F:transmembrane transporter activity"/>
    <property type="evidence" value="ECO:0007669"/>
    <property type="project" value="TreeGrafter"/>
</dbReference>
<feature type="transmembrane region" description="Helical" evidence="7">
    <location>
        <begin position="396"/>
        <end position="419"/>
    </location>
</feature>
<evidence type="ECO:0000313" key="9">
    <source>
        <dbReference type="EMBL" id="GEN11638.1"/>
    </source>
</evidence>
<evidence type="ECO:0000256" key="1">
    <source>
        <dbReference type="ARBA" id="ARBA00004651"/>
    </source>
</evidence>
<gene>
    <name evidence="9" type="ORF">MFU01_66750</name>
    <name evidence="10" type="ORF">SAMN05443572_1153</name>
</gene>
<evidence type="ECO:0000256" key="7">
    <source>
        <dbReference type="SAM" id="Phobius"/>
    </source>
</evidence>
<keyword evidence="2" id="KW-1003">Cell membrane</keyword>
<dbReference type="PANTHER" id="PTHR30572">
    <property type="entry name" value="MEMBRANE COMPONENT OF TRANSPORTER-RELATED"/>
    <property type="match status" value="1"/>
</dbReference>
<name>A0A511TEM4_MYXFU</name>
<evidence type="ECO:0000256" key="3">
    <source>
        <dbReference type="ARBA" id="ARBA00022692"/>
    </source>
</evidence>
<evidence type="ECO:0000313" key="12">
    <source>
        <dbReference type="Proteomes" id="UP000321514"/>
    </source>
</evidence>
<evidence type="ECO:0000259" key="8">
    <source>
        <dbReference type="Pfam" id="PF02687"/>
    </source>
</evidence>
<dbReference type="EMBL" id="FOIB01000015">
    <property type="protein sequence ID" value="SEU40148.1"/>
    <property type="molecule type" value="Genomic_DNA"/>
</dbReference>
<evidence type="ECO:0000256" key="6">
    <source>
        <dbReference type="ARBA" id="ARBA00038076"/>
    </source>
</evidence>
<accession>A0A511TEM4</accession>
<dbReference type="RefSeq" id="WP_046711777.1">
    <property type="nucleotide sequence ID" value="NZ_BJXR01000049.1"/>
</dbReference>
<dbReference type="InterPro" id="IPR050250">
    <property type="entry name" value="Macrolide_Exporter_MacB"/>
</dbReference>
<dbReference type="Proteomes" id="UP000183760">
    <property type="component" value="Unassembled WGS sequence"/>
</dbReference>
<feature type="transmembrane region" description="Helical" evidence="7">
    <location>
        <begin position="20"/>
        <end position="44"/>
    </location>
</feature>
<reference evidence="9 12" key="2">
    <citation type="submission" date="2019-07" db="EMBL/GenBank/DDBJ databases">
        <title>Whole genome shotgun sequence of Myxococcus fulvus NBRC 100333.</title>
        <authorList>
            <person name="Hosoyama A."/>
            <person name="Uohara A."/>
            <person name="Ohji S."/>
            <person name="Ichikawa N."/>
        </authorList>
    </citation>
    <scope>NUCLEOTIDE SEQUENCE [LARGE SCALE GENOMIC DNA]</scope>
    <source>
        <strain evidence="9 12">NBRC 100333</strain>
    </source>
</reference>
<evidence type="ECO:0000313" key="11">
    <source>
        <dbReference type="Proteomes" id="UP000183760"/>
    </source>
</evidence>
<keyword evidence="11" id="KW-1185">Reference proteome</keyword>
<dbReference type="STRING" id="1334629.MFUL124B02_09725"/>
<feature type="transmembrane region" description="Helical" evidence="7">
    <location>
        <begin position="343"/>
        <end position="376"/>
    </location>
</feature>